<dbReference type="GO" id="GO:0003723">
    <property type="term" value="F:RNA binding"/>
    <property type="evidence" value="ECO:0007669"/>
    <property type="project" value="InterPro"/>
</dbReference>
<dbReference type="PANTHER" id="PTHR43191">
    <property type="entry name" value="RRNA METHYLTRANSFERASE 3"/>
    <property type="match status" value="1"/>
</dbReference>
<dbReference type="SMART" id="SM00967">
    <property type="entry name" value="SpoU_sub_bind"/>
    <property type="match status" value="1"/>
</dbReference>
<proteinExistence type="inferred from homology"/>
<comment type="similarity">
    <text evidence="1">Belongs to the class IV-like SAM-binding methyltransferase superfamily. RNA methyltransferase TrmH family.</text>
</comment>
<keyword evidence="3 5" id="KW-0808">Transferase</keyword>
<dbReference type="Gene3D" id="3.30.1330.30">
    <property type="match status" value="1"/>
</dbReference>
<evidence type="ECO:0000256" key="1">
    <source>
        <dbReference type="ARBA" id="ARBA00007228"/>
    </source>
</evidence>
<dbReference type="OrthoDB" id="9785673at2"/>
<dbReference type="InterPro" id="IPR029028">
    <property type="entry name" value="Alpha/beta_knot_MTases"/>
</dbReference>
<evidence type="ECO:0000313" key="6">
    <source>
        <dbReference type="Proteomes" id="UP000187651"/>
    </source>
</evidence>
<dbReference type="InterPro" id="IPR029064">
    <property type="entry name" value="Ribosomal_eL30-like_sf"/>
</dbReference>
<gene>
    <name evidence="5" type="ORF">SAMN05216544_0255</name>
</gene>
<protein>
    <submittedName>
        <fullName evidence="5">RNA methyltransferase, TrmH family</fullName>
    </submittedName>
</protein>
<evidence type="ECO:0000313" key="5">
    <source>
        <dbReference type="EMBL" id="SDM43945.1"/>
    </source>
</evidence>
<name>A0A1G9TA12_9FIRM</name>
<dbReference type="InterPro" id="IPR029026">
    <property type="entry name" value="tRNA_m1G_MTases_N"/>
</dbReference>
<dbReference type="InterPro" id="IPR013123">
    <property type="entry name" value="SpoU_subst-bd"/>
</dbReference>
<dbReference type="Pfam" id="PF00588">
    <property type="entry name" value="SpoU_methylase"/>
    <property type="match status" value="1"/>
</dbReference>
<dbReference type="AlphaFoldDB" id="A0A1G9TA12"/>
<dbReference type="SUPFAM" id="SSF75217">
    <property type="entry name" value="alpha/beta knot"/>
    <property type="match status" value="1"/>
</dbReference>
<dbReference type="SUPFAM" id="SSF55315">
    <property type="entry name" value="L30e-like"/>
    <property type="match status" value="1"/>
</dbReference>
<reference evidence="6" key="1">
    <citation type="submission" date="2016-10" db="EMBL/GenBank/DDBJ databases">
        <authorList>
            <person name="Varghese N."/>
            <person name="Submissions S."/>
        </authorList>
    </citation>
    <scope>NUCLEOTIDE SEQUENCE [LARGE SCALE GENOMIC DNA]</scope>
    <source>
        <strain evidence="6">M83</strain>
    </source>
</reference>
<dbReference type="Proteomes" id="UP000187651">
    <property type="component" value="Unassembled WGS sequence"/>
</dbReference>
<dbReference type="GO" id="GO:0032259">
    <property type="term" value="P:methylation"/>
    <property type="evidence" value="ECO:0007669"/>
    <property type="project" value="UniProtKB-KW"/>
</dbReference>
<dbReference type="Gene3D" id="3.40.1280.10">
    <property type="match status" value="1"/>
</dbReference>
<dbReference type="PANTHER" id="PTHR43191:SF2">
    <property type="entry name" value="RRNA METHYLTRANSFERASE 3, MITOCHONDRIAL"/>
    <property type="match status" value="1"/>
</dbReference>
<keyword evidence="2 5" id="KW-0489">Methyltransferase</keyword>
<dbReference type="Pfam" id="PF22435">
    <property type="entry name" value="MRM3-like_sub_bind"/>
    <property type="match status" value="1"/>
</dbReference>
<dbReference type="InterPro" id="IPR051259">
    <property type="entry name" value="rRNA_Methyltransferase"/>
</dbReference>
<organism evidence="5 6">
    <name type="scientific">Lachnospira pectinoschiza</name>
    <dbReference type="NCBI Taxonomy" id="28052"/>
    <lineage>
        <taxon>Bacteria</taxon>
        <taxon>Bacillati</taxon>
        <taxon>Bacillota</taxon>
        <taxon>Clostridia</taxon>
        <taxon>Lachnospirales</taxon>
        <taxon>Lachnospiraceae</taxon>
        <taxon>Lachnospira</taxon>
    </lineage>
</organism>
<dbReference type="GO" id="GO:0006396">
    <property type="term" value="P:RNA processing"/>
    <property type="evidence" value="ECO:0007669"/>
    <property type="project" value="InterPro"/>
</dbReference>
<dbReference type="EMBL" id="FNHZ01000001">
    <property type="protein sequence ID" value="SDM43945.1"/>
    <property type="molecule type" value="Genomic_DNA"/>
</dbReference>
<dbReference type="CDD" id="cd18095">
    <property type="entry name" value="SpoU-like_rRNA-MTase"/>
    <property type="match status" value="1"/>
</dbReference>
<dbReference type="GO" id="GO:0008173">
    <property type="term" value="F:RNA methyltransferase activity"/>
    <property type="evidence" value="ECO:0007669"/>
    <property type="project" value="InterPro"/>
</dbReference>
<feature type="domain" description="RNA 2-O ribose methyltransferase substrate binding" evidence="4">
    <location>
        <begin position="30"/>
        <end position="101"/>
    </location>
</feature>
<evidence type="ECO:0000256" key="2">
    <source>
        <dbReference type="ARBA" id="ARBA00022603"/>
    </source>
</evidence>
<dbReference type="RefSeq" id="WP_074520553.1">
    <property type="nucleotide sequence ID" value="NZ_FNHZ01000001.1"/>
</dbReference>
<dbReference type="InterPro" id="IPR001537">
    <property type="entry name" value="SpoU_MeTrfase"/>
</dbReference>
<dbReference type="GO" id="GO:0005737">
    <property type="term" value="C:cytoplasm"/>
    <property type="evidence" value="ECO:0007669"/>
    <property type="project" value="UniProtKB-ARBA"/>
</dbReference>
<accession>A0A1G9TA12</accession>
<evidence type="ECO:0000259" key="4">
    <source>
        <dbReference type="SMART" id="SM00967"/>
    </source>
</evidence>
<evidence type="ECO:0000256" key="3">
    <source>
        <dbReference type="ARBA" id="ARBA00022679"/>
    </source>
</evidence>
<sequence>MITSTSNNQVKHIINLNKKAKERKSSKEFVVEGIRMVKEAPKERIVKVYVSENYYKDNEKLILDLINEDKLEIVDNTVFCKMSDTQTPQGIMAVVAMENKSLEDIVSVKNTNKDLSDDKIKAPLLICLENLQDPGNLGTIIRMAEGAGATGVIMSSNTVDVYNPKTIRSTMGSLYRVPFVYVEDFYETISKLKDLGINTYAAHLKGENVYTGPDFTKPTAFLIGNEGNGLTDKASALASSLIKIPMEGEVESLNAAIATTILSYEALRQRL</sequence>
<keyword evidence="6" id="KW-1185">Reference proteome</keyword>
<dbReference type="InterPro" id="IPR053888">
    <property type="entry name" value="MRM3-like_sub_bind"/>
</dbReference>